<comment type="caution">
    <text evidence="2">The sequence shown here is derived from an EMBL/GenBank/DDBJ whole genome shotgun (WGS) entry which is preliminary data.</text>
</comment>
<dbReference type="EMBL" id="BTRK01000003">
    <property type="protein sequence ID" value="GMR41938.1"/>
    <property type="molecule type" value="Genomic_DNA"/>
</dbReference>
<dbReference type="Proteomes" id="UP001328107">
    <property type="component" value="Unassembled WGS sequence"/>
</dbReference>
<accession>A0AAN4ZNV7</accession>
<feature type="region of interest" description="Disordered" evidence="1">
    <location>
        <begin position="97"/>
        <end position="116"/>
    </location>
</feature>
<protein>
    <submittedName>
        <fullName evidence="2">Uncharacterized protein</fullName>
    </submittedName>
</protein>
<dbReference type="PANTHER" id="PTHR16238">
    <property type="entry name" value="GEM-ASSOCIATED PROTEIN 8"/>
    <property type="match status" value="1"/>
</dbReference>
<feature type="compositionally biased region" description="Basic and acidic residues" evidence="1">
    <location>
        <begin position="41"/>
        <end position="75"/>
    </location>
</feature>
<dbReference type="AlphaFoldDB" id="A0AAN4ZNV7"/>
<feature type="non-terminal residue" evidence="2">
    <location>
        <position position="1"/>
    </location>
</feature>
<dbReference type="InterPro" id="IPR034754">
    <property type="entry name" value="GEMIN8"/>
</dbReference>
<evidence type="ECO:0000256" key="1">
    <source>
        <dbReference type="SAM" id="MobiDB-lite"/>
    </source>
</evidence>
<dbReference type="PANTHER" id="PTHR16238:SF7">
    <property type="entry name" value="GEM-ASSOCIATED PROTEIN 8"/>
    <property type="match status" value="1"/>
</dbReference>
<gene>
    <name evidence="2" type="ORF">PMAYCL1PPCAC_12133</name>
</gene>
<evidence type="ECO:0000313" key="2">
    <source>
        <dbReference type="EMBL" id="GMR41938.1"/>
    </source>
</evidence>
<keyword evidence="3" id="KW-1185">Reference proteome</keyword>
<feature type="compositionally biased region" description="Basic and acidic residues" evidence="1">
    <location>
        <begin position="97"/>
        <end position="115"/>
    </location>
</feature>
<feature type="region of interest" description="Disordered" evidence="1">
    <location>
        <begin position="41"/>
        <end position="84"/>
    </location>
</feature>
<dbReference type="GO" id="GO:0000387">
    <property type="term" value="P:spliceosomal snRNP assembly"/>
    <property type="evidence" value="ECO:0007669"/>
    <property type="project" value="InterPro"/>
</dbReference>
<dbReference type="Pfam" id="PF15348">
    <property type="entry name" value="GEMIN8"/>
    <property type="match status" value="1"/>
</dbReference>
<name>A0AAN4ZNV7_9BILA</name>
<sequence>SEMLVYWQQEWARDDRFDSFWRHFEASERWRRNHREVKEREERALSERHSIQGKRMRLDSRWKTERESVEKGPSKEEEEEEMDEQMKDFFRQTIQHRAERDAKRKAEKKEEENNKGSHWIRINNEEYIPADKIGVEGIQSRSFASPNEPEALEEKKKEARGLYGENWEKIMTMECEMEMKFRRIFDETQPPMWPIIPFRL</sequence>
<dbReference type="GO" id="GO:0032797">
    <property type="term" value="C:SMN complex"/>
    <property type="evidence" value="ECO:0007669"/>
    <property type="project" value="InterPro"/>
</dbReference>
<proteinExistence type="predicted"/>
<reference evidence="3" key="1">
    <citation type="submission" date="2022-10" db="EMBL/GenBank/DDBJ databases">
        <title>Genome assembly of Pristionchus species.</title>
        <authorList>
            <person name="Yoshida K."/>
            <person name="Sommer R.J."/>
        </authorList>
    </citation>
    <scope>NUCLEOTIDE SEQUENCE [LARGE SCALE GENOMIC DNA]</scope>
    <source>
        <strain evidence="3">RS5460</strain>
    </source>
</reference>
<organism evidence="2 3">
    <name type="scientific">Pristionchus mayeri</name>
    <dbReference type="NCBI Taxonomy" id="1317129"/>
    <lineage>
        <taxon>Eukaryota</taxon>
        <taxon>Metazoa</taxon>
        <taxon>Ecdysozoa</taxon>
        <taxon>Nematoda</taxon>
        <taxon>Chromadorea</taxon>
        <taxon>Rhabditida</taxon>
        <taxon>Rhabditina</taxon>
        <taxon>Diplogasteromorpha</taxon>
        <taxon>Diplogasteroidea</taxon>
        <taxon>Neodiplogasteridae</taxon>
        <taxon>Pristionchus</taxon>
    </lineage>
</organism>
<evidence type="ECO:0000313" key="3">
    <source>
        <dbReference type="Proteomes" id="UP001328107"/>
    </source>
</evidence>